<feature type="compositionally biased region" description="Low complexity" evidence="2">
    <location>
        <begin position="88"/>
        <end position="105"/>
    </location>
</feature>
<dbReference type="GO" id="GO:0004713">
    <property type="term" value="F:protein tyrosine kinase activity"/>
    <property type="evidence" value="ECO:0007669"/>
    <property type="project" value="TreeGrafter"/>
</dbReference>
<protein>
    <submittedName>
        <fullName evidence="4">Capsular polysaccharide transport system permease protein</fullName>
    </submittedName>
</protein>
<dbReference type="STRING" id="633194.SAMN05421759_101351"/>
<keyword evidence="3" id="KW-0812">Transmembrane</keyword>
<feature type="compositionally biased region" description="Basic residues" evidence="2">
    <location>
        <begin position="1"/>
        <end position="12"/>
    </location>
</feature>
<name>A0A1N7K051_9RHOB</name>
<evidence type="ECO:0000313" key="4">
    <source>
        <dbReference type="EMBL" id="SIS54886.1"/>
    </source>
</evidence>
<evidence type="ECO:0000256" key="1">
    <source>
        <dbReference type="SAM" id="Coils"/>
    </source>
</evidence>
<evidence type="ECO:0000256" key="2">
    <source>
        <dbReference type="SAM" id="MobiDB-lite"/>
    </source>
</evidence>
<sequence length="618" mass="67314">MTTKPKAKKFRIRRSESAARLEAGATAGTDTSEVEARAQPPRPEAPQTPQAPQERPLRAAASSASGSSDSRQPGAASAPRHDPAHQSAAPEAGAPDPGATEAPAARSGEVASPAQIAGETDIQKIRQEGLTGRQLRMARRMAQKHGLAPTSDFDAVRLLRKKGIDPFQRANMLELVVGTNGEAARKNAGDDQPAQVPARTRTTDPVPAGDGVKLPQTVALKKAPVPSTETMNPSERRALEVERVQRELGKRRRRRFALLMARLAFFVMLPTFIAGYYFYAVATPMYATKSEFLILKNDGGGGGAGMGGLLSGTQFATNQDAIAVQSYLSSKDAMLRLNEDAGFKAHFSQPQIDPIQKLDPEGSIEDAYKVYKRNVEIGYDPTEGVIRMEVRAADPGSATAFSEALIDYAEERVDNLTQRKRENAVTDAEQGLIEAEEKRIAAQERLVRLQQENALLDPEAKIGALRGQMNTIEMQIQEKELQLQALLDNARPNQSRVDGVRGDIRRLNNMLGTLNTRMTTATQGEESLAEIAIQVQLAQADLATRDMMLQSALERLESARREADSQARYLTTSVVPVPSEDPSYPRSFENTILSFLIFAGIYLMISLTASILREQVSS</sequence>
<dbReference type="PANTHER" id="PTHR32309:SF13">
    <property type="entry name" value="FERRIC ENTEROBACTIN TRANSPORT PROTEIN FEPE"/>
    <property type="match status" value="1"/>
</dbReference>
<feature type="transmembrane region" description="Helical" evidence="3">
    <location>
        <begin position="592"/>
        <end position="612"/>
    </location>
</feature>
<reference evidence="5" key="1">
    <citation type="submission" date="2017-01" db="EMBL/GenBank/DDBJ databases">
        <authorList>
            <person name="Varghese N."/>
            <person name="Submissions S."/>
        </authorList>
    </citation>
    <scope>NUCLEOTIDE SEQUENCE [LARGE SCALE GENOMIC DNA]</scope>
    <source>
        <strain evidence="5">DSM 29430</strain>
    </source>
</reference>
<accession>A0A1N7K051</accession>
<dbReference type="Proteomes" id="UP000186684">
    <property type="component" value="Unassembled WGS sequence"/>
</dbReference>
<feature type="region of interest" description="Disordered" evidence="2">
    <location>
        <begin position="1"/>
        <end position="119"/>
    </location>
</feature>
<keyword evidence="3" id="KW-1133">Transmembrane helix</keyword>
<proteinExistence type="predicted"/>
<feature type="compositionally biased region" description="Low complexity" evidence="2">
    <location>
        <begin position="47"/>
        <end position="70"/>
    </location>
</feature>
<dbReference type="OrthoDB" id="7810642at2"/>
<evidence type="ECO:0000256" key="3">
    <source>
        <dbReference type="SAM" id="Phobius"/>
    </source>
</evidence>
<dbReference type="PANTHER" id="PTHR32309">
    <property type="entry name" value="TYROSINE-PROTEIN KINASE"/>
    <property type="match status" value="1"/>
</dbReference>
<organism evidence="4 5">
    <name type="scientific">Roseivivax lentus</name>
    <dbReference type="NCBI Taxonomy" id="633194"/>
    <lineage>
        <taxon>Bacteria</taxon>
        <taxon>Pseudomonadati</taxon>
        <taxon>Pseudomonadota</taxon>
        <taxon>Alphaproteobacteria</taxon>
        <taxon>Rhodobacterales</taxon>
        <taxon>Roseobacteraceae</taxon>
        <taxon>Roseivivax</taxon>
    </lineage>
</organism>
<feature type="transmembrane region" description="Helical" evidence="3">
    <location>
        <begin position="256"/>
        <end position="279"/>
    </location>
</feature>
<dbReference type="RefSeq" id="WP_076444378.1">
    <property type="nucleotide sequence ID" value="NZ_FTOQ01000001.1"/>
</dbReference>
<feature type="coiled-coil region" evidence="1">
    <location>
        <begin position="425"/>
        <end position="489"/>
    </location>
</feature>
<dbReference type="GO" id="GO:0005886">
    <property type="term" value="C:plasma membrane"/>
    <property type="evidence" value="ECO:0007669"/>
    <property type="project" value="TreeGrafter"/>
</dbReference>
<gene>
    <name evidence="4" type="ORF">SAMN05421759_101351</name>
</gene>
<dbReference type="EMBL" id="FTOQ01000001">
    <property type="protein sequence ID" value="SIS54886.1"/>
    <property type="molecule type" value="Genomic_DNA"/>
</dbReference>
<dbReference type="AlphaFoldDB" id="A0A1N7K051"/>
<keyword evidence="3" id="KW-0472">Membrane</keyword>
<keyword evidence="5" id="KW-1185">Reference proteome</keyword>
<dbReference type="InterPro" id="IPR050445">
    <property type="entry name" value="Bact_polysacc_biosynth/exp"/>
</dbReference>
<feature type="region of interest" description="Disordered" evidence="2">
    <location>
        <begin position="184"/>
        <end position="212"/>
    </location>
</feature>
<keyword evidence="1" id="KW-0175">Coiled coil</keyword>
<evidence type="ECO:0000313" key="5">
    <source>
        <dbReference type="Proteomes" id="UP000186684"/>
    </source>
</evidence>